<reference evidence="3" key="1">
    <citation type="submission" date="2021-03" db="EMBL/GenBank/DDBJ databases">
        <authorList>
            <person name="Bekaert M."/>
        </authorList>
    </citation>
    <scope>NUCLEOTIDE SEQUENCE</scope>
</reference>
<dbReference type="EMBL" id="CAJPWZ010001679">
    <property type="protein sequence ID" value="CAG2221222.1"/>
    <property type="molecule type" value="Genomic_DNA"/>
</dbReference>
<feature type="domain" description="C3H1-type" evidence="2">
    <location>
        <begin position="40"/>
        <end position="67"/>
    </location>
</feature>
<evidence type="ECO:0000259" key="2">
    <source>
        <dbReference type="PROSITE" id="PS50103"/>
    </source>
</evidence>
<accession>A0A8S3SK78</accession>
<name>A0A8S3SK78_MYTED</name>
<dbReference type="AlphaFoldDB" id="A0A8S3SK78"/>
<keyword evidence="1" id="KW-0863">Zinc-finger</keyword>
<sequence>MELWVMYVSTPPRFAHSDTNSFGGHKGSQYVQNTKPEQVQRPTASCKGYSFGKCTYGAACKFEHKCFRCSGNHPIGACKKREPQSTVGSLKSSQQRFIGLRNLPVEINSNILHYLDDFLFGGVTNSPTCVKTIWLIGSSIVYWANKEATSRPGDLHLGLQNTGAHMIWIGQRGMKWGDLNRVFEQRFLNRPLPSFLVIQLGSNDLGILTSEKLFSDIECDLLRLHALYPALKIIWSDILMRRYWHNANCGQAIEKARKRVNLRVKNLVLSIGGCAIRHSNIRAKERVCDCKAGHVGFCAHVGAHFYTLEKTKNTCTSEACQWDRQRNMARKTSPKRIKDITFARTDKDNKTPEKLKPYPGTYRASARVNYGDVFSSELLDGLQTIYPSCVLYKTLRTEQSIDSFL</sequence>
<dbReference type="GO" id="GO:0008270">
    <property type="term" value="F:zinc ion binding"/>
    <property type="evidence" value="ECO:0007669"/>
    <property type="project" value="UniProtKB-KW"/>
</dbReference>
<dbReference type="InterPro" id="IPR000571">
    <property type="entry name" value="Znf_CCCH"/>
</dbReference>
<evidence type="ECO:0000256" key="1">
    <source>
        <dbReference type="PROSITE-ProRule" id="PRU00723"/>
    </source>
</evidence>
<dbReference type="OrthoDB" id="6126005at2759"/>
<proteinExistence type="predicted"/>
<gene>
    <name evidence="3" type="ORF">MEDL_34647</name>
</gene>
<dbReference type="PROSITE" id="PS50103">
    <property type="entry name" value="ZF_C3H1"/>
    <property type="match status" value="1"/>
</dbReference>
<feature type="zinc finger region" description="C3H1-type" evidence="1">
    <location>
        <begin position="40"/>
        <end position="67"/>
    </location>
</feature>
<dbReference type="SUPFAM" id="SSF52266">
    <property type="entry name" value="SGNH hydrolase"/>
    <property type="match status" value="1"/>
</dbReference>
<dbReference type="InterPro" id="IPR036514">
    <property type="entry name" value="SGNH_hydro_sf"/>
</dbReference>
<keyword evidence="1" id="KW-0479">Metal-binding</keyword>
<evidence type="ECO:0000313" key="4">
    <source>
        <dbReference type="Proteomes" id="UP000683360"/>
    </source>
</evidence>
<organism evidence="3 4">
    <name type="scientific">Mytilus edulis</name>
    <name type="common">Blue mussel</name>
    <dbReference type="NCBI Taxonomy" id="6550"/>
    <lineage>
        <taxon>Eukaryota</taxon>
        <taxon>Metazoa</taxon>
        <taxon>Spiralia</taxon>
        <taxon>Lophotrochozoa</taxon>
        <taxon>Mollusca</taxon>
        <taxon>Bivalvia</taxon>
        <taxon>Autobranchia</taxon>
        <taxon>Pteriomorphia</taxon>
        <taxon>Mytilida</taxon>
        <taxon>Mytiloidea</taxon>
        <taxon>Mytilidae</taxon>
        <taxon>Mytilinae</taxon>
        <taxon>Mytilus</taxon>
    </lineage>
</organism>
<protein>
    <recommendedName>
        <fullName evidence="2">C3H1-type domain-containing protein</fullName>
    </recommendedName>
</protein>
<dbReference type="Proteomes" id="UP000683360">
    <property type="component" value="Unassembled WGS sequence"/>
</dbReference>
<keyword evidence="4" id="KW-1185">Reference proteome</keyword>
<keyword evidence="1" id="KW-0862">Zinc</keyword>
<dbReference type="Gene3D" id="3.40.50.1110">
    <property type="entry name" value="SGNH hydrolase"/>
    <property type="match status" value="1"/>
</dbReference>
<comment type="caution">
    <text evidence="3">The sequence shown here is derived from an EMBL/GenBank/DDBJ whole genome shotgun (WGS) entry which is preliminary data.</text>
</comment>
<evidence type="ECO:0000313" key="3">
    <source>
        <dbReference type="EMBL" id="CAG2221222.1"/>
    </source>
</evidence>